<dbReference type="GO" id="GO:0005524">
    <property type="term" value="F:ATP binding"/>
    <property type="evidence" value="ECO:0007669"/>
    <property type="project" value="UniProtKB-UniRule"/>
</dbReference>
<dbReference type="EMBL" id="NVYO01000001">
    <property type="protein sequence ID" value="PBQ23661.1"/>
    <property type="molecule type" value="Genomic_DNA"/>
</dbReference>
<dbReference type="Pfam" id="PF00929">
    <property type="entry name" value="RNase_T"/>
    <property type="match status" value="1"/>
</dbReference>
<dbReference type="GO" id="GO:0003677">
    <property type="term" value="F:DNA binding"/>
    <property type="evidence" value="ECO:0007669"/>
    <property type="project" value="InterPro"/>
</dbReference>
<dbReference type="Proteomes" id="UP000217918">
    <property type="component" value="Unassembled WGS sequence"/>
</dbReference>
<dbReference type="SUPFAM" id="SSF52540">
    <property type="entry name" value="P-loop containing nucleoside triphosphate hydrolases"/>
    <property type="match status" value="2"/>
</dbReference>
<dbReference type="AlphaFoldDB" id="A0A2A3TY22"/>
<dbReference type="Gene3D" id="3.40.50.300">
    <property type="entry name" value="P-loop containing nucleotide triphosphate hydrolases"/>
    <property type="match status" value="2"/>
</dbReference>
<keyword evidence="9" id="KW-0239">DNA-directed DNA polymerase</keyword>
<dbReference type="GO" id="GO:0016818">
    <property type="term" value="F:hydrolase activity, acting on acid anhydrides, in phosphorus-containing anhydrides"/>
    <property type="evidence" value="ECO:0007669"/>
    <property type="project" value="InterPro"/>
</dbReference>
<dbReference type="SMART" id="SM00491">
    <property type="entry name" value="HELICc2"/>
    <property type="match status" value="1"/>
</dbReference>
<name>A0A2A3TY22_LEVBR</name>
<dbReference type="CDD" id="cd06127">
    <property type="entry name" value="DEDDh"/>
    <property type="match status" value="1"/>
</dbReference>
<dbReference type="PROSITE" id="PS51193">
    <property type="entry name" value="HELICASE_ATP_BIND_2"/>
    <property type="match status" value="1"/>
</dbReference>
<dbReference type="Gene3D" id="3.30.420.10">
    <property type="entry name" value="Ribonuclease H-like superfamily/Ribonuclease H"/>
    <property type="match status" value="1"/>
</dbReference>
<keyword evidence="5 10" id="KW-0547">Nucleotide-binding</keyword>
<dbReference type="NCBIfam" id="TIGR00573">
    <property type="entry name" value="dnaq"/>
    <property type="match status" value="1"/>
</dbReference>
<dbReference type="InterPro" id="IPR013520">
    <property type="entry name" value="Ribonucl_H"/>
</dbReference>
<evidence type="ECO:0000313" key="14">
    <source>
        <dbReference type="Proteomes" id="UP000217918"/>
    </source>
</evidence>
<evidence type="ECO:0000256" key="4">
    <source>
        <dbReference type="ARBA" id="ARBA00022722"/>
    </source>
</evidence>
<dbReference type="NCBIfam" id="TIGR01407">
    <property type="entry name" value="dinG_rel"/>
    <property type="match status" value="1"/>
</dbReference>
<dbReference type="PANTHER" id="PTHR30231:SF41">
    <property type="entry name" value="DNA POLYMERASE III SUBUNIT EPSILON"/>
    <property type="match status" value="1"/>
</dbReference>
<dbReference type="InterPro" id="IPR012337">
    <property type="entry name" value="RNaseH-like_sf"/>
</dbReference>
<dbReference type="InterPro" id="IPR006555">
    <property type="entry name" value="ATP-dep_Helicase_C"/>
</dbReference>
<evidence type="ECO:0000256" key="2">
    <source>
        <dbReference type="ARBA" id="ARBA00022695"/>
    </source>
</evidence>
<dbReference type="InterPro" id="IPR011545">
    <property type="entry name" value="DEAD/DEAH_box_helicase_dom"/>
</dbReference>
<dbReference type="InterPro" id="IPR006054">
    <property type="entry name" value="DnaQ"/>
</dbReference>
<keyword evidence="7 10" id="KW-0269">Exonuclease</keyword>
<keyword evidence="2" id="KW-0548">Nucleotidyltransferase</keyword>
<dbReference type="InterPro" id="IPR014013">
    <property type="entry name" value="Helic_SF1/SF2_ATP-bd_DinG/Rad3"/>
</dbReference>
<dbReference type="PANTHER" id="PTHR30231">
    <property type="entry name" value="DNA POLYMERASE III SUBUNIT EPSILON"/>
    <property type="match status" value="1"/>
</dbReference>
<feature type="short sequence motif" description="DEAH box" evidence="10">
    <location>
        <begin position="462"/>
        <end position="465"/>
    </location>
</feature>
<evidence type="ECO:0000256" key="8">
    <source>
        <dbReference type="ARBA" id="ARBA00022840"/>
    </source>
</evidence>
<keyword evidence="3" id="KW-0235">DNA replication</keyword>
<dbReference type="GO" id="GO:0004386">
    <property type="term" value="F:helicase activity"/>
    <property type="evidence" value="ECO:0007669"/>
    <property type="project" value="UniProtKB-KW"/>
</dbReference>
<dbReference type="GO" id="GO:0008408">
    <property type="term" value="F:3'-5' exonuclease activity"/>
    <property type="evidence" value="ECO:0007669"/>
    <property type="project" value="UniProtKB-UniRule"/>
</dbReference>
<evidence type="ECO:0000256" key="3">
    <source>
        <dbReference type="ARBA" id="ARBA00022705"/>
    </source>
</evidence>
<dbReference type="RefSeq" id="WP_096109972.1">
    <property type="nucleotide sequence ID" value="NZ_NVYO01000001.1"/>
</dbReference>
<dbReference type="EC" id="3.1.-.-" evidence="10 11"/>
<keyword evidence="13" id="KW-0347">Helicase</keyword>
<keyword evidence="1" id="KW-0808">Transferase</keyword>
<dbReference type="InterPro" id="IPR027417">
    <property type="entry name" value="P-loop_NTPase"/>
</dbReference>
<evidence type="ECO:0000256" key="10">
    <source>
        <dbReference type="HAMAP-Rule" id="MF_02206"/>
    </source>
</evidence>
<evidence type="ECO:0000256" key="5">
    <source>
        <dbReference type="ARBA" id="ARBA00022741"/>
    </source>
</evidence>
<dbReference type="Pfam" id="PF00270">
    <property type="entry name" value="DEAD"/>
    <property type="match status" value="1"/>
</dbReference>
<proteinExistence type="inferred from homology"/>
<dbReference type="GO" id="GO:0003887">
    <property type="term" value="F:DNA-directed DNA polymerase activity"/>
    <property type="evidence" value="ECO:0007669"/>
    <property type="project" value="UniProtKB-KW"/>
</dbReference>
<feature type="domain" description="Helicase ATP-binding" evidence="12">
    <location>
        <begin position="247"/>
        <end position="510"/>
    </location>
</feature>
<evidence type="ECO:0000259" key="12">
    <source>
        <dbReference type="PROSITE" id="PS51193"/>
    </source>
</evidence>
<feature type="binding site" evidence="10">
    <location>
        <begin position="287"/>
        <end position="294"/>
    </location>
    <ligand>
        <name>ATP</name>
        <dbReference type="ChEBI" id="CHEBI:30616"/>
    </ligand>
</feature>
<dbReference type="InterPro" id="IPR036397">
    <property type="entry name" value="RNaseH_sf"/>
</dbReference>
<comment type="caution">
    <text evidence="13">The sequence shown here is derived from an EMBL/GenBank/DDBJ whole genome shotgun (WGS) entry which is preliminary data.</text>
</comment>
<evidence type="ECO:0000256" key="1">
    <source>
        <dbReference type="ARBA" id="ARBA00022679"/>
    </source>
</evidence>
<dbReference type="FunFam" id="3.30.420.10:FF:000045">
    <property type="entry name" value="3'-5' exonuclease DinG"/>
    <property type="match status" value="1"/>
</dbReference>
<organism evidence="13 14">
    <name type="scientific">Levilactobacillus brevis</name>
    <name type="common">Lactobacillus brevis</name>
    <dbReference type="NCBI Taxonomy" id="1580"/>
    <lineage>
        <taxon>Bacteria</taxon>
        <taxon>Bacillati</taxon>
        <taxon>Bacillota</taxon>
        <taxon>Bacilli</taxon>
        <taxon>Lactobacillales</taxon>
        <taxon>Lactobacillaceae</taxon>
        <taxon>Levilactobacillus</taxon>
    </lineage>
</organism>
<dbReference type="HAMAP" id="MF_02206">
    <property type="entry name" value="DinG_exonucl"/>
    <property type="match status" value="1"/>
</dbReference>
<gene>
    <name evidence="10 11" type="primary">dinG</name>
    <name evidence="13" type="ORF">CNR29_06405</name>
</gene>
<comment type="function">
    <text evidence="10 11">3'-5' exonuclease.</text>
</comment>
<accession>A0A2A3TY22</accession>
<sequence length="948" mass="106581">MDKDTVYAVVDIETTGTSVTDGDRIIQIGCVFVQHNQVINHFETDVNPLKEIPAAISRLTGITNKRVRHAPLFDDVAGTLYSLLTNTVFVAHNVNFDLPFINAELERVGYPALPIAAVDTVSLSQILLPTATSFRLRDLSRLFNIEHDNPHSADSDASATAELFIFLFRRLRALPMVTLQRMIDLQADLPLQTTTLFRVAQQLNEQSPRKLPDYLYIKNGLALRQPAPLPATTLAEPSKYPKTKKQKQKLMPENLEWRPEQAKMMNYIYNNYAEADRHPVKHMIVEAPTGIGKSLGYLLPMAYLGQTGRPVVVSTATTLLQEQLLDQTIPLLNQIVPFTVNAVLVKGSRHYLDLQRFATTLNVAETSKQTQLLKLRLLVWLTMTTTGDLDELHLATYRAPYFQGIVHEGAVTVDNPFYDDDFIRRRDHRMAQAQVIIVNHAYLSEHALALGEQLQQPYLVIDEAQHLTESTLKQRRTQVKFAQLLNELHHIQRDINREIGPSLLRLFAADTQATLTLHRLLSASQTLETQLTTLVDHLFLRFLANKRLNNHNQVIEELVSAQALTEEIDRSRTIDRATMATDDLLAGLNALRQRYDQQQAQFTSAERYLFEQVDTRVHLFDDQMGQLLEILRQVVDQAPASLFWLTMNHVGDRTSLQLASGLLATEGFLSQHLYAGFQPVLLTGATLFSSGRSQYVLDQFDLQREQTVTHRMRSSFDYGKQAQLLMADSGPNLSRVAPADYVTYLSAAITQIAGAVNKQTLILFNSLSVIEQVYQQLVTQPEFARRDIFAQGVSGSRERITKRFATSHGAILLGAASFWEGIDLPAEQLELLIVTRLPFDSPDRVFVKANYARLEAAGKNPFYNAALPAATLKLRQGIGRLIRTPNDYGAVVILDQRLVERQYGQSILRALPAELPKTTGDIGTLTQGLINFFEKRPADSATPPRSLI</sequence>
<evidence type="ECO:0000256" key="7">
    <source>
        <dbReference type="ARBA" id="ARBA00022839"/>
    </source>
</evidence>
<evidence type="ECO:0000256" key="9">
    <source>
        <dbReference type="ARBA" id="ARBA00022932"/>
    </source>
</evidence>
<protein>
    <recommendedName>
        <fullName evidence="10 11">3'-5' exonuclease DinG</fullName>
        <ecNumber evidence="10 11">3.1.-.-</ecNumber>
    </recommendedName>
</protein>
<dbReference type="Pfam" id="PF13307">
    <property type="entry name" value="Helicase_C_2"/>
    <property type="match status" value="1"/>
</dbReference>
<dbReference type="SUPFAM" id="SSF53098">
    <property type="entry name" value="Ribonuclease H-like"/>
    <property type="match status" value="1"/>
</dbReference>
<keyword evidence="8 10" id="KW-0067">ATP-binding</keyword>
<evidence type="ECO:0000256" key="6">
    <source>
        <dbReference type="ARBA" id="ARBA00022801"/>
    </source>
</evidence>
<dbReference type="SMART" id="SM00487">
    <property type="entry name" value="DEXDc"/>
    <property type="match status" value="1"/>
</dbReference>
<dbReference type="GO" id="GO:0005829">
    <property type="term" value="C:cytosol"/>
    <property type="evidence" value="ECO:0007669"/>
    <property type="project" value="TreeGrafter"/>
</dbReference>
<evidence type="ECO:0000256" key="11">
    <source>
        <dbReference type="RuleBase" id="RU364106"/>
    </source>
</evidence>
<comment type="similarity">
    <text evidence="10 11">Belongs to the helicase family. DinG subfamily. Type 2 sub-subfamily.</text>
</comment>
<dbReference type="InterPro" id="IPR006310">
    <property type="entry name" value="DinG"/>
</dbReference>
<dbReference type="SMART" id="SM00479">
    <property type="entry name" value="EXOIII"/>
    <property type="match status" value="1"/>
</dbReference>
<keyword evidence="6 10" id="KW-0378">Hydrolase</keyword>
<reference evidence="13 14" key="1">
    <citation type="submission" date="2017-09" db="EMBL/GenBank/DDBJ databases">
        <title>Genome sequence of Lactobacillus brevis D7.</title>
        <authorList>
            <person name="Kwon M.-S."/>
            <person name="Lim S.K."/>
            <person name="Choi H.-J."/>
        </authorList>
    </citation>
    <scope>NUCLEOTIDE SEQUENCE [LARGE SCALE GENOMIC DNA]</scope>
    <source>
        <strain evidence="13 14">D7</strain>
    </source>
</reference>
<dbReference type="GO" id="GO:0045004">
    <property type="term" value="P:DNA replication proofreading"/>
    <property type="evidence" value="ECO:0007669"/>
    <property type="project" value="TreeGrafter"/>
</dbReference>
<keyword evidence="4 10" id="KW-0540">Nuclease</keyword>
<dbReference type="InterPro" id="IPR014001">
    <property type="entry name" value="Helicase_ATP-bd"/>
</dbReference>
<evidence type="ECO:0000313" key="13">
    <source>
        <dbReference type="EMBL" id="PBQ23661.1"/>
    </source>
</evidence>